<evidence type="ECO:0000259" key="14">
    <source>
        <dbReference type="Pfam" id="PF00224"/>
    </source>
</evidence>
<comment type="catalytic activity">
    <reaction evidence="13">
        <text>pyruvate + ATP = phosphoenolpyruvate + ADP + H(+)</text>
        <dbReference type="Rhea" id="RHEA:18157"/>
        <dbReference type="ChEBI" id="CHEBI:15361"/>
        <dbReference type="ChEBI" id="CHEBI:15378"/>
        <dbReference type="ChEBI" id="CHEBI:30616"/>
        <dbReference type="ChEBI" id="CHEBI:58702"/>
        <dbReference type="ChEBI" id="CHEBI:456216"/>
        <dbReference type="EC" id="2.7.1.40"/>
    </reaction>
</comment>
<evidence type="ECO:0000256" key="2">
    <source>
        <dbReference type="ARBA" id="ARBA00008663"/>
    </source>
</evidence>
<dbReference type="InterPro" id="IPR036918">
    <property type="entry name" value="Pyrv_Knase_C_sf"/>
</dbReference>
<keyword evidence="8" id="KW-0067">ATP-binding</keyword>
<proteinExistence type="inferred from homology"/>
<dbReference type="GO" id="GO:0005524">
    <property type="term" value="F:ATP binding"/>
    <property type="evidence" value="ECO:0007669"/>
    <property type="project" value="UniProtKB-KW"/>
</dbReference>
<dbReference type="SUPFAM" id="SSF52935">
    <property type="entry name" value="PK C-terminal domain-like"/>
    <property type="match status" value="1"/>
</dbReference>
<dbReference type="NCBIfam" id="TIGR01064">
    <property type="entry name" value="pyruv_kin"/>
    <property type="match status" value="1"/>
</dbReference>
<comment type="pathway">
    <text evidence="1 13">Carbohydrate degradation; glycolysis; pyruvate from D-glyceraldehyde 3-phosphate: step 5/5.</text>
</comment>
<accession>A0A0R2XB42</accession>
<evidence type="ECO:0000256" key="11">
    <source>
        <dbReference type="ARBA" id="ARBA00023317"/>
    </source>
</evidence>
<evidence type="ECO:0000256" key="6">
    <source>
        <dbReference type="ARBA" id="ARBA00022741"/>
    </source>
</evidence>
<dbReference type="GO" id="GO:0004743">
    <property type="term" value="F:pyruvate kinase activity"/>
    <property type="evidence" value="ECO:0007669"/>
    <property type="project" value="UniProtKB-UniRule"/>
</dbReference>
<evidence type="ECO:0000256" key="9">
    <source>
        <dbReference type="ARBA" id="ARBA00022842"/>
    </source>
</evidence>
<keyword evidence="5" id="KW-0479">Metal-binding</keyword>
<protein>
    <recommendedName>
        <fullName evidence="3 12">Pyruvate kinase</fullName>
        <ecNumber evidence="3 12">2.7.1.40</ecNumber>
    </recommendedName>
</protein>
<keyword evidence="6" id="KW-0547">Nucleotide-binding</keyword>
<evidence type="ECO:0000313" key="16">
    <source>
        <dbReference type="EMBL" id="KRP33149.1"/>
    </source>
</evidence>
<dbReference type="AlphaFoldDB" id="A0A0R2XB42"/>
<keyword evidence="7 13" id="KW-0418">Kinase</keyword>
<dbReference type="Pfam" id="PF02887">
    <property type="entry name" value="PK_C"/>
    <property type="match status" value="1"/>
</dbReference>
<dbReference type="GO" id="GO:0000287">
    <property type="term" value="F:magnesium ion binding"/>
    <property type="evidence" value="ECO:0007669"/>
    <property type="project" value="UniProtKB-UniRule"/>
</dbReference>
<evidence type="ECO:0000256" key="12">
    <source>
        <dbReference type="NCBIfam" id="TIGR01064"/>
    </source>
</evidence>
<evidence type="ECO:0000256" key="7">
    <source>
        <dbReference type="ARBA" id="ARBA00022777"/>
    </source>
</evidence>
<dbReference type="UniPathway" id="UPA00109">
    <property type="reaction ID" value="UER00188"/>
</dbReference>
<dbReference type="InterPro" id="IPR015795">
    <property type="entry name" value="Pyrv_Knase_C"/>
</dbReference>
<keyword evidence="4 13" id="KW-0808">Transferase</keyword>
<dbReference type="InterPro" id="IPR015813">
    <property type="entry name" value="Pyrv/PenolPyrv_kinase-like_dom"/>
</dbReference>
<comment type="similarity">
    <text evidence="2 13">Belongs to the pyruvate kinase family.</text>
</comment>
<dbReference type="EC" id="2.7.1.40" evidence="3 12"/>
<feature type="domain" description="Pyruvate kinase C-terminal" evidence="15">
    <location>
        <begin position="223"/>
        <end position="325"/>
    </location>
</feature>
<dbReference type="Pfam" id="PF00224">
    <property type="entry name" value="PK"/>
    <property type="match status" value="1"/>
</dbReference>
<comment type="caution">
    <text evidence="16">The sequence shown here is derived from an EMBL/GenBank/DDBJ whole genome shotgun (WGS) entry which is preliminary data.</text>
</comment>
<evidence type="ECO:0000256" key="4">
    <source>
        <dbReference type="ARBA" id="ARBA00022679"/>
    </source>
</evidence>
<dbReference type="EMBL" id="LIDN01000165">
    <property type="protein sequence ID" value="KRP33149.1"/>
    <property type="molecule type" value="Genomic_DNA"/>
</dbReference>
<evidence type="ECO:0000256" key="13">
    <source>
        <dbReference type="RuleBase" id="RU000504"/>
    </source>
</evidence>
<evidence type="ECO:0000259" key="15">
    <source>
        <dbReference type="Pfam" id="PF02887"/>
    </source>
</evidence>
<dbReference type="GO" id="GO:0030955">
    <property type="term" value="F:potassium ion binding"/>
    <property type="evidence" value="ECO:0007669"/>
    <property type="project" value="UniProtKB-UniRule"/>
</dbReference>
<dbReference type="Gene3D" id="3.40.1380.20">
    <property type="entry name" value="Pyruvate kinase, C-terminal domain"/>
    <property type="match status" value="1"/>
</dbReference>
<dbReference type="GO" id="GO:0016301">
    <property type="term" value="F:kinase activity"/>
    <property type="evidence" value="ECO:0007669"/>
    <property type="project" value="UniProtKB-KW"/>
</dbReference>
<dbReference type="SUPFAM" id="SSF51621">
    <property type="entry name" value="Phosphoenolpyruvate/pyruvate domain"/>
    <property type="match status" value="1"/>
</dbReference>
<keyword evidence="9 13" id="KW-0460">Magnesium</keyword>
<dbReference type="InterPro" id="IPR001697">
    <property type="entry name" value="Pyr_Knase"/>
</dbReference>
<gene>
    <name evidence="16" type="ORF">ABS33_05150</name>
</gene>
<dbReference type="InterPro" id="IPR040442">
    <property type="entry name" value="Pyrv_kinase-like_dom_sf"/>
</dbReference>
<dbReference type="Gene3D" id="3.20.20.60">
    <property type="entry name" value="Phosphoenolpyruvate-binding domains"/>
    <property type="match status" value="1"/>
</dbReference>
<feature type="domain" description="Pyruvate kinase barrel" evidence="14">
    <location>
        <begin position="5"/>
        <end position="190"/>
    </location>
</feature>
<sequence length="339" mass="36795">MIRKDASSLFCRVLTAGTLGDRRHINLPGIRVNLPAITEKDSADLLVGLKAGIDWVALSFVRDPDDITALRTFLDQNGGSEVKIIAKIEDQLAVKNILGIIAAADAIMVARGDLGVECPYEELPIIQRKIVKQCIASMKPVIVATHMLESMISNPLPTRAEITDVANAVFEGADAIMLSGETATGKYPRACLEVLDRVARRIERSGSIGYQKEIHTDGEADGVVSSGVHLANQLGAQGILLFTRTGRMARVTAALRPRVSPIYAFTLTPNLARQLALHYGVRARCLPFERTERETVIQEAIGELLLKGLVHPHAPLVIINTSIVGDKTFRTVQARTAQV</sequence>
<dbReference type="PRINTS" id="PR01050">
    <property type="entry name" value="PYRUVTKNASE"/>
</dbReference>
<evidence type="ECO:0000256" key="3">
    <source>
        <dbReference type="ARBA" id="ARBA00012142"/>
    </source>
</evidence>
<dbReference type="InterPro" id="IPR015793">
    <property type="entry name" value="Pyrv_Knase_brl"/>
</dbReference>
<name>A0A0R2XB42_9BACT</name>
<keyword evidence="10 13" id="KW-0324">Glycolysis</keyword>
<evidence type="ECO:0000256" key="1">
    <source>
        <dbReference type="ARBA" id="ARBA00004997"/>
    </source>
</evidence>
<reference evidence="16 17" key="1">
    <citation type="submission" date="2015-10" db="EMBL/GenBank/DDBJ databases">
        <title>Metagenome-Assembled Genomes uncover a global brackish microbiome.</title>
        <authorList>
            <person name="Hugerth L.W."/>
            <person name="Larsson J."/>
            <person name="Alneberg J."/>
            <person name="Lindh M.V."/>
            <person name="Legrand C."/>
            <person name="Pinhassi J."/>
            <person name="Andersson A.F."/>
        </authorList>
    </citation>
    <scope>NUCLEOTIDE SEQUENCE [LARGE SCALE GENOMIC DNA]</scope>
    <source>
        <strain evidence="16">BACL9 MAG-120924-bin69</strain>
    </source>
</reference>
<evidence type="ECO:0000256" key="10">
    <source>
        <dbReference type="ARBA" id="ARBA00023152"/>
    </source>
</evidence>
<organism evidence="16 17">
    <name type="scientific">Verrucomicrobia subdivision 6 bacterium BACL9 MAG-120924-bin69</name>
    <dbReference type="NCBI Taxonomy" id="1655635"/>
    <lineage>
        <taxon>Bacteria</taxon>
        <taxon>Pseudomonadati</taxon>
        <taxon>Verrucomicrobiota</taxon>
        <taxon>Verrucomicrobiia</taxon>
        <taxon>Verrucomicrobiales</taxon>
        <taxon>Verrucomicrobia subdivision 6</taxon>
    </lineage>
</organism>
<dbReference type="Proteomes" id="UP000051220">
    <property type="component" value="Unassembled WGS sequence"/>
</dbReference>
<evidence type="ECO:0000256" key="5">
    <source>
        <dbReference type="ARBA" id="ARBA00022723"/>
    </source>
</evidence>
<evidence type="ECO:0000313" key="17">
    <source>
        <dbReference type="Proteomes" id="UP000051220"/>
    </source>
</evidence>
<keyword evidence="11" id="KW-0670">Pyruvate</keyword>
<evidence type="ECO:0000256" key="8">
    <source>
        <dbReference type="ARBA" id="ARBA00022840"/>
    </source>
</evidence>
<dbReference type="PANTHER" id="PTHR11817">
    <property type="entry name" value="PYRUVATE KINASE"/>
    <property type="match status" value="1"/>
</dbReference>